<dbReference type="Proteomes" id="UP000092482">
    <property type="component" value="Chromosome"/>
</dbReference>
<evidence type="ECO:0000313" key="1">
    <source>
        <dbReference type="EMBL" id="ANS79937.1"/>
    </source>
</evidence>
<reference evidence="1 2" key="1">
    <citation type="submission" date="2016-03" db="EMBL/GenBank/DDBJ databases">
        <title>Shallow-sea hydrothermal system.</title>
        <authorList>
            <person name="Tang K."/>
        </authorList>
    </citation>
    <scope>NUCLEOTIDE SEQUENCE [LARGE SCALE GENOMIC DNA]</scope>
    <source>
        <strain evidence="1 2">JLT9</strain>
    </source>
</reference>
<dbReference type="KEGG" id="serj:SGUI_2541"/>
<keyword evidence="2" id="KW-1185">Reference proteome</keyword>
<organism evidence="1 2">
    <name type="scientific">Serinicoccus hydrothermalis</name>
    <dbReference type="NCBI Taxonomy" id="1758689"/>
    <lineage>
        <taxon>Bacteria</taxon>
        <taxon>Bacillati</taxon>
        <taxon>Actinomycetota</taxon>
        <taxon>Actinomycetes</taxon>
        <taxon>Micrococcales</taxon>
        <taxon>Ornithinimicrobiaceae</taxon>
        <taxon>Serinicoccus</taxon>
    </lineage>
</organism>
<accession>A0A1B1NES0</accession>
<dbReference type="AlphaFoldDB" id="A0A1B1NES0"/>
<gene>
    <name evidence="1" type="ORF">SGUI_2541</name>
</gene>
<name>A0A1B1NES0_9MICO</name>
<sequence length="204" mass="22302">MVARRDGTLRTAPAARALVDAACLEEVSPRDLEALTIAVLQRGLGRPEELDHELWQRPTDTVQGVRAGLQAFVGGAWSRPEAVLRQLWDSRPDLPALLTNCRIVHAPTGRFLGCPDGWLPSWGVAIQVHSRQFHQGVDDQGGDRWADTVEKDALLVGVGARVIGVSPWTLHARPRRFLARVDEVVALGPASPMPDVRVLESAPR</sequence>
<proteinExistence type="predicted"/>
<protein>
    <submittedName>
        <fullName evidence="1">Uncharacterized protein</fullName>
    </submittedName>
</protein>
<evidence type="ECO:0000313" key="2">
    <source>
        <dbReference type="Proteomes" id="UP000092482"/>
    </source>
</evidence>
<dbReference type="EMBL" id="CP014989">
    <property type="protein sequence ID" value="ANS79937.1"/>
    <property type="molecule type" value="Genomic_DNA"/>
</dbReference>